<dbReference type="Proteomes" id="UP000189796">
    <property type="component" value="Chromosome I"/>
</dbReference>
<dbReference type="EMBL" id="LT670817">
    <property type="protein sequence ID" value="SHG89272.1"/>
    <property type="molecule type" value="Genomic_DNA"/>
</dbReference>
<proteinExistence type="predicted"/>
<organism evidence="1 2">
    <name type="scientific">Bradyrhizobium erythrophlei</name>
    <dbReference type="NCBI Taxonomy" id="1437360"/>
    <lineage>
        <taxon>Bacteria</taxon>
        <taxon>Pseudomonadati</taxon>
        <taxon>Pseudomonadota</taxon>
        <taxon>Alphaproteobacteria</taxon>
        <taxon>Hyphomicrobiales</taxon>
        <taxon>Nitrobacteraceae</taxon>
        <taxon>Bradyrhizobium</taxon>
    </lineage>
</organism>
<accession>A0A1M5NIF2</accession>
<gene>
    <name evidence="1" type="ORF">SAMN05443248_3008</name>
</gene>
<reference evidence="1 2" key="1">
    <citation type="submission" date="2016-11" db="EMBL/GenBank/DDBJ databases">
        <authorList>
            <person name="Jaros S."/>
            <person name="Januszkiewicz K."/>
            <person name="Wedrychowicz H."/>
        </authorList>
    </citation>
    <scope>NUCLEOTIDE SEQUENCE [LARGE SCALE GENOMIC DNA]</scope>
    <source>
        <strain evidence="1 2">GAS138</strain>
    </source>
</reference>
<name>A0A1M5NIF2_9BRAD</name>
<evidence type="ECO:0000313" key="1">
    <source>
        <dbReference type="EMBL" id="SHG89272.1"/>
    </source>
</evidence>
<protein>
    <submittedName>
        <fullName evidence="1">Uncharacterized protein</fullName>
    </submittedName>
</protein>
<dbReference type="AlphaFoldDB" id="A0A1M5NIF2"/>
<evidence type="ECO:0000313" key="2">
    <source>
        <dbReference type="Proteomes" id="UP000189796"/>
    </source>
</evidence>
<sequence length="62" mass="7107">MSISQSHFQFIAAVLKQGKPNTQDRKQLDQWRDTVRRFAIECAVANGKFKPSLFYRACGMEG</sequence>
<dbReference type="RefSeq" id="WP_079601952.1">
    <property type="nucleotide sequence ID" value="NZ_LT670817.1"/>
</dbReference>